<dbReference type="SUPFAM" id="SSF56300">
    <property type="entry name" value="Metallo-dependent phosphatases"/>
    <property type="match status" value="1"/>
</dbReference>
<dbReference type="Pfam" id="PF09587">
    <property type="entry name" value="PGA_cap"/>
    <property type="match status" value="1"/>
</dbReference>
<dbReference type="InterPro" id="IPR029052">
    <property type="entry name" value="Metallo-depent_PP-like"/>
</dbReference>
<dbReference type="EMBL" id="CP152380">
    <property type="protein sequence ID" value="XAF55573.1"/>
    <property type="molecule type" value="Genomic_DNA"/>
</dbReference>
<gene>
    <name evidence="3" type="ORF">AAGT77_08575</name>
</gene>
<evidence type="ECO:0000259" key="2">
    <source>
        <dbReference type="SMART" id="SM00854"/>
    </source>
</evidence>
<accession>A0ABZ3E906</accession>
<dbReference type="Gene3D" id="3.60.21.10">
    <property type="match status" value="1"/>
</dbReference>
<keyword evidence="3" id="KW-0378">Hydrolase</keyword>
<name>A0ABZ3E906_9GAMM</name>
<dbReference type="PANTHER" id="PTHR33393:SF11">
    <property type="entry name" value="POLYGLUTAMINE SYNTHESIS ACCESSORY PROTEIN RV0574C-RELATED"/>
    <property type="match status" value="1"/>
</dbReference>
<protein>
    <submittedName>
        <fullName evidence="3">CapA family protein</fullName>
        <ecNumber evidence="3">3.1.-.-</ecNumber>
    </submittedName>
</protein>
<dbReference type="InterPro" id="IPR019079">
    <property type="entry name" value="Capsule_synth_CapA"/>
</dbReference>
<feature type="domain" description="Capsule synthesis protein CapA" evidence="2">
    <location>
        <begin position="4"/>
        <end position="249"/>
    </location>
</feature>
<dbReference type="RefSeq" id="WP_342632374.1">
    <property type="nucleotide sequence ID" value="NZ_CP152380.1"/>
</dbReference>
<comment type="similarity">
    <text evidence="1">Belongs to the CapA family.</text>
</comment>
<dbReference type="GO" id="GO:0016787">
    <property type="term" value="F:hydrolase activity"/>
    <property type="evidence" value="ECO:0007669"/>
    <property type="project" value="UniProtKB-KW"/>
</dbReference>
<organism evidence="3 4">
    <name type="scientific">Marinobacter alkaliphilus</name>
    <dbReference type="NCBI Taxonomy" id="254719"/>
    <lineage>
        <taxon>Bacteria</taxon>
        <taxon>Pseudomonadati</taxon>
        <taxon>Pseudomonadota</taxon>
        <taxon>Gammaproteobacteria</taxon>
        <taxon>Pseudomonadales</taxon>
        <taxon>Marinobacteraceae</taxon>
        <taxon>Marinobacter</taxon>
    </lineage>
</organism>
<dbReference type="InterPro" id="IPR052169">
    <property type="entry name" value="CW_Biosynth-Accessory"/>
</dbReference>
<dbReference type="EC" id="3.1.-.-" evidence="3"/>
<evidence type="ECO:0000313" key="4">
    <source>
        <dbReference type="Proteomes" id="UP001445268"/>
    </source>
</evidence>
<proteinExistence type="inferred from homology"/>
<evidence type="ECO:0000313" key="3">
    <source>
        <dbReference type="EMBL" id="XAF55573.1"/>
    </source>
</evidence>
<keyword evidence="4" id="KW-1185">Reference proteome</keyword>
<evidence type="ECO:0000256" key="1">
    <source>
        <dbReference type="ARBA" id="ARBA00005662"/>
    </source>
</evidence>
<dbReference type="Proteomes" id="UP001445268">
    <property type="component" value="Chromosome"/>
</dbReference>
<dbReference type="CDD" id="cd07381">
    <property type="entry name" value="MPP_CapA"/>
    <property type="match status" value="1"/>
</dbReference>
<sequence length="364" mass="41414">MKLDIHAVGDVSLGDHPVCAGHGMRSVLERFGDEIFRGIEYEIKGADINICNIETVTSNLGFNRFWLPSFEMRGNPDQLTILRDYGFNVFGVANNHAMQHGVAAFNDMTKNITNFGNSLIGIDVEPGRTLVHEHKHECGSISAVVALSIRPEEWTSERPVPYSLRESEDALLAEVRALRERYDGFLICSIHWGLEFLTYPGPSQVELGRKLVDAGVDVVIGHHSHVLQPVERYGKGLILYSLGNFVFDLWPEETKLTAIARIKLEQGKSPDFEIIPIVIGNDLKLRKAGSVEAEKIYHLFSWERYQSRTDLPEDDAEYETRYKDARMSFRYSSYRYFLSNLRKYPANFLVQSLVRTGLRRILGM</sequence>
<dbReference type="PANTHER" id="PTHR33393">
    <property type="entry name" value="POLYGLUTAMINE SYNTHESIS ACCESSORY PROTEIN RV0574C-RELATED"/>
    <property type="match status" value="1"/>
</dbReference>
<dbReference type="SMART" id="SM00854">
    <property type="entry name" value="PGA_cap"/>
    <property type="match status" value="1"/>
</dbReference>
<reference evidence="3 4" key="1">
    <citation type="submission" date="2024-04" db="EMBL/GenBank/DDBJ databases">
        <title>Marinobacter sp. SBY-1.</title>
        <authorList>
            <person name="Pan C."/>
        </authorList>
    </citation>
    <scope>NUCLEOTIDE SEQUENCE [LARGE SCALE GENOMIC DNA]</scope>
    <source>
        <strain evidence="3 4">SBY-1</strain>
    </source>
</reference>